<reference evidence="2 3" key="1">
    <citation type="submission" date="2013-03" db="EMBL/GenBank/DDBJ databases">
        <authorList>
            <person name="Fiebig A."/>
            <person name="Goeker M."/>
            <person name="Klenk H.-P.P."/>
        </authorList>
    </citation>
    <scope>NUCLEOTIDE SEQUENCE [LARGE SCALE GENOMIC DNA]</scope>
    <source>
        <strain evidence="2 3">DSM 17492</strain>
    </source>
</reference>
<evidence type="ECO:0000256" key="1">
    <source>
        <dbReference type="SAM" id="MobiDB-lite"/>
    </source>
</evidence>
<protein>
    <submittedName>
        <fullName evidence="2">Uncharacterized protein</fullName>
    </submittedName>
</protein>
<dbReference type="STRING" id="1122180.Lokhon_01470"/>
<dbReference type="PATRIC" id="fig|1122180.6.peg.1452"/>
<dbReference type="OrthoDB" id="7874146at2"/>
<evidence type="ECO:0000313" key="3">
    <source>
        <dbReference type="Proteomes" id="UP000025047"/>
    </source>
</evidence>
<dbReference type="Proteomes" id="UP000025047">
    <property type="component" value="Unassembled WGS sequence"/>
</dbReference>
<dbReference type="HOGENOM" id="CLU_2538541_0_0_5"/>
<proteinExistence type="predicted"/>
<evidence type="ECO:0000313" key="2">
    <source>
        <dbReference type="EMBL" id="EYD72669.1"/>
    </source>
</evidence>
<comment type="caution">
    <text evidence="2">The sequence shown here is derived from an EMBL/GenBank/DDBJ whole genome shotgun (WGS) entry which is preliminary data.</text>
</comment>
<name>A0A017HFV9_9RHOB</name>
<gene>
    <name evidence="2" type="ORF">Lokhon_01470</name>
</gene>
<dbReference type="EMBL" id="APGJ01000004">
    <property type="protein sequence ID" value="EYD72669.1"/>
    <property type="molecule type" value="Genomic_DNA"/>
</dbReference>
<organism evidence="2 3">
    <name type="scientific">Limimaricola hongkongensis DSM 17492</name>
    <dbReference type="NCBI Taxonomy" id="1122180"/>
    <lineage>
        <taxon>Bacteria</taxon>
        <taxon>Pseudomonadati</taxon>
        <taxon>Pseudomonadota</taxon>
        <taxon>Alphaproteobacteria</taxon>
        <taxon>Rhodobacterales</taxon>
        <taxon>Paracoccaceae</taxon>
        <taxon>Limimaricola</taxon>
    </lineage>
</organism>
<dbReference type="RefSeq" id="WP_017928951.1">
    <property type="nucleotide sequence ID" value="NZ_KB822999.1"/>
</dbReference>
<feature type="region of interest" description="Disordered" evidence="1">
    <location>
        <begin position="1"/>
        <end position="65"/>
    </location>
</feature>
<sequence length="83" mass="9314">MHPPFYIVDHRAQPDAPAPWEDRPRQRRGGPARLELGQPHPGTGLAARHVASADPPARRTGMGGVWPRLRAFLDRRPRTEPAR</sequence>
<dbReference type="AlphaFoldDB" id="A0A017HFV9"/>
<keyword evidence="3" id="KW-1185">Reference proteome</keyword>
<accession>A0A017HFV9</accession>